<gene>
    <name evidence="1" type="ORF">CDL12_25472</name>
</gene>
<dbReference type="Proteomes" id="UP000231279">
    <property type="component" value="Unassembled WGS sequence"/>
</dbReference>
<evidence type="ECO:0000313" key="1">
    <source>
        <dbReference type="EMBL" id="PIN02017.1"/>
    </source>
</evidence>
<name>A0A2G9G9Q1_9LAMI</name>
<dbReference type="EMBL" id="NKXS01006111">
    <property type="protein sequence ID" value="PIN02017.1"/>
    <property type="molecule type" value="Genomic_DNA"/>
</dbReference>
<evidence type="ECO:0000313" key="2">
    <source>
        <dbReference type="Proteomes" id="UP000231279"/>
    </source>
</evidence>
<dbReference type="AlphaFoldDB" id="A0A2G9G9Q1"/>
<protein>
    <submittedName>
        <fullName evidence="1">Uncharacterized protein</fullName>
    </submittedName>
</protein>
<sequence>MANERTLRELAVPNLIQQLLCIEYPKLDVPFELKFALIHFCPQHGISEQLLIQYFYEGLMPIERMMIDATSRGAIANKTLREARSLISIMAANPQQFGRQERAFKKQGKAFKTWKKQVSLLATSLSRLESQGKLPSHTVINPMQKNSPITLRNGKEFKEPTRAAKKRRNQSQKLNNEAPNPIIIHPLFPKRFAKSKKKEEENDILETFRNVEVNFSFLDAIRQILCYAKFLKKLCNEKISVKDNIYVVL</sequence>
<comment type="caution">
    <text evidence="1">The sequence shown here is derived from an EMBL/GenBank/DDBJ whole genome shotgun (WGS) entry which is preliminary data.</text>
</comment>
<dbReference type="OrthoDB" id="1689420at2759"/>
<organism evidence="1 2">
    <name type="scientific">Handroanthus impetiginosus</name>
    <dbReference type="NCBI Taxonomy" id="429701"/>
    <lineage>
        <taxon>Eukaryota</taxon>
        <taxon>Viridiplantae</taxon>
        <taxon>Streptophyta</taxon>
        <taxon>Embryophyta</taxon>
        <taxon>Tracheophyta</taxon>
        <taxon>Spermatophyta</taxon>
        <taxon>Magnoliopsida</taxon>
        <taxon>eudicotyledons</taxon>
        <taxon>Gunneridae</taxon>
        <taxon>Pentapetalae</taxon>
        <taxon>asterids</taxon>
        <taxon>lamiids</taxon>
        <taxon>Lamiales</taxon>
        <taxon>Bignoniaceae</taxon>
        <taxon>Crescentiina</taxon>
        <taxon>Tabebuia alliance</taxon>
        <taxon>Handroanthus</taxon>
    </lineage>
</organism>
<keyword evidence="2" id="KW-1185">Reference proteome</keyword>
<reference evidence="2" key="1">
    <citation type="journal article" date="2018" name="Gigascience">
        <title>Genome assembly of the Pink Ipe (Handroanthus impetiginosus, Bignoniaceae), a highly valued, ecologically keystone Neotropical timber forest tree.</title>
        <authorList>
            <person name="Silva-Junior O.B."/>
            <person name="Grattapaglia D."/>
            <person name="Novaes E."/>
            <person name="Collevatti R.G."/>
        </authorList>
    </citation>
    <scope>NUCLEOTIDE SEQUENCE [LARGE SCALE GENOMIC DNA]</scope>
    <source>
        <strain evidence="2">cv. UFG-1</strain>
    </source>
</reference>
<proteinExistence type="predicted"/>
<accession>A0A2G9G9Q1</accession>